<protein>
    <submittedName>
        <fullName evidence="1">Uncharacterized protein</fullName>
    </submittedName>
</protein>
<dbReference type="AlphaFoldDB" id="A0A3N4LDS0"/>
<evidence type="ECO:0000313" key="1">
    <source>
        <dbReference type="EMBL" id="RPB18821.1"/>
    </source>
</evidence>
<dbReference type="InParanoid" id="A0A3N4LDS0"/>
<dbReference type="Proteomes" id="UP000267821">
    <property type="component" value="Unassembled WGS sequence"/>
</dbReference>
<organism evidence="1 2">
    <name type="scientific">Terfezia boudieri ATCC MYA-4762</name>
    <dbReference type="NCBI Taxonomy" id="1051890"/>
    <lineage>
        <taxon>Eukaryota</taxon>
        <taxon>Fungi</taxon>
        <taxon>Dikarya</taxon>
        <taxon>Ascomycota</taxon>
        <taxon>Pezizomycotina</taxon>
        <taxon>Pezizomycetes</taxon>
        <taxon>Pezizales</taxon>
        <taxon>Pezizaceae</taxon>
        <taxon>Terfezia</taxon>
    </lineage>
</organism>
<keyword evidence="2" id="KW-1185">Reference proteome</keyword>
<name>A0A3N4LDS0_9PEZI</name>
<reference evidence="1 2" key="1">
    <citation type="journal article" date="2018" name="Nat. Ecol. Evol.">
        <title>Pezizomycetes genomes reveal the molecular basis of ectomycorrhizal truffle lifestyle.</title>
        <authorList>
            <person name="Murat C."/>
            <person name="Payen T."/>
            <person name="Noel B."/>
            <person name="Kuo A."/>
            <person name="Morin E."/>
            <person name="Chen J."/>
            <person name="Kohler A."/>
            <person name="Krizsan K."/>
            <person name="Balestrini R."/>
            <person name="Da Silva C."/>
            <person name="Montanini B."/>
            <person name="Hainaut M."/>
            <person name="Levati E."/>
            <person name="Barry K.W."/>
            <person name="Belfiori B."/>
            <person name="Cichocki N."/>
            <person name="Clum A."/>
            <person name="Dockter R.B."/>
            <person name="Fauchery L."/>
            <person name="Guy J."/>
            <person name="Iotti M."/>
            <person name="Le Tacon F."/>
            <person name="Lindquist E.A."/>
            <person name="Lipzen A."/>
            <person name="Malagnac F."/>
            <person name="Mello A."/>
            <person name="Molinier V."/>
            <person name="Miyauchi S."/>
            <person name="Poulain J."/>
            <person name="Riccioni C."/>
            <person name="Rubini A."/>
            <person name="Sitrit Y."/>
            <person name="Splivallo R."/>
            <person name="Traeger S."/>
            <person name="Wang M."/>
            <person name="Zifcakova L."/>
            <person name="Wipf D."/>
            <person name="Zambonelli A."/>
            <person name="Paolocci F."/>
            <person name="Nowrousian M."/>
            <person name="Ottonello S."/>
            <person name="Baldrian P."/>
            <person name="Spatafora J.W."/>
            <person name="Henrissat B."/>
            <person name="Nagy L.G."/>
            <person name="Aury J.M."/>
            <person name="Wincker P."/>
            <person name="Grigoriev I.V."/>
            <person name="Bonfante P."/>
            <person name="Martin F.M."/>
        </authorList>
    </citation>
    <scope>NUCLEOTIDE SEQUENCE [LARGE SCALE GENOMIC DNA]</scope>
    <source>
        <strain evidence="1 2">ATCC MYA-4762</strain>
    </source>
</reference>
<dbReference type="EMBL" id="ML121609">
    <property type="protein sequence ID" value="RPB18821.1"/>
    <property type="molecule type" value="Genomic_DNA"/>
</dbReference>
<gene>
    <name evidence="1" type="ORF">L211DRAFT_689988</name>
</gene>
<evidence type="ECO:0000313" key="2">
    <source>
        <dbReference type="Proteomes" id="UP000267821"/>
    </source>
</evidence>
<sequence>MHFLSVSSPLSFICTLLDLNSNSLSWPYLNIGAMRETASIVVRMSGILDFQARQRIRSPNFSNCRGLYQYIPTSISAKLYIVMLASLWEHLTPLSNSLPHQSNNVCNPLQLTVFMVNEYVCISRGRCGGYSSQRFKVAYSCLSYLYTSIHKPL</sequence>
<proteinExistence type="predicted"/>
<accession>A0A3N4LDS0</accession>